<reference evidence="2" key="2">
    <citation type="journal article" date="2015" name="Data Brief">
        <title>Shoot transcriptome of the giant reed, Arundo donax.</title>
        <authorList>
            <person name="Barrero R.A."/>
            <person name="Guerrero F.D."/>
            <person name="Moolhuijzen P."/>
            <person name="Goolsby J.A."/>
            <person name="Tidwell J."/>
            <person name="Bellgard S.E."/>
            <person name="Bellgard M.I."/>
        </authorList>
    </citation>
    <scope>NUCLEOTIDE SEQUENCE</scope>
    <source>
        <tissue evidence="2">Shoot tissue taken approximately 20 cm above the soil surface</tissue>
    </source>
</reference>
<proteinExistence type="predicted"/>
<reference evidence="2" key="1">
    <citation type="submission" date="2014-09" db="EMBL/GenBank/DDBJ databases">
        <authorList>
            <person name="Magalhaes I.L.F."/>
            <person name="Oliveira U."/>
            <person name="Santos F.R."/>
            <person name="Vidigal T.H.D.A."/>
            <person name="Brescovit A.D."/>
            <person name="Santos A.J."/>
        </authorList>
    </citation>
    <scope>NUCLEOTIDE SEQUENCE</scope>
    <source>
        <tissue evidence="2">Shoot tissue taken approximately 20 cm above the soil surface</tissue>
    </source>
</reference>
<evidence type="ECO:0000256" key="1">
    <source>
        <dbReference type="SAM" id="SignalP"/>
    </source>
</evidence>
<accession>A0A0A9FWU0</accession>
<dbReference type="AlphaFoldDB" id="A0A0A9FWU0"/>
<dbReference type="EMBL" id="GBRH01183125">
    <property type="protein sequence ID" value="JAE14771.1"/>
    <property type="molecule type" value="Transcribed_RNA"/>
</dbReference>
<protein>
    <submittedName>
        <fullName evidence="2">Uncharacterized protein</fullName>
    </submittedName>
</protein>
<organism evidence="2">
    <name type="scientific">Arundo donax</name>
    <name type="common">Giant reed</name>
    <name type="synonym">Donax arundinaceus</name>
    <dbReference type="NCBI Taxonomy" id="35708"/>
    <lineage>
        <taxon>Eukaryota</taxon>
        <taxon>Viridiplantae</taxon>
        <taxon>Streptophyta</taxon>
        <taxon>Embryophyta</taxon>
        <taxon>Tracheophyta</taxon>
        <taxon>Spermatophyta</taxon>
        <taxon>Magnoliopsida</taxon>
        <taxon>Liliopsida</taxon>
        <taxon>Poales</taxon>
        <taxon>Poaceae</taxon>
        <taxon>PACMAD clade</taxon>
        <taxon>Arundinoideae</taxon>
        <taxon>Arundineae</taxon>
        <taxon>Arundo</taxon>
    </lineage>
</organism>
<keyword evidence="1" id="KW-0732">Signal</keyword>
<feature type="chain" id="PRO_5002045992" evidence="1">
    <location>
        <begin position="19"/>
        <end position="63"/>
    </location>
</feature>
<feature type="signal peptide" evidence="1">
    <location>
        <begin position="1"/>
        <end position="18"/>
    </location>
</feature>
<sequence length="63" mass="7549">MSLPLNLSFVFLHSLISSMLNYLQLSSNNCVLEYAWHWHNPRPLRCAHYREFIIHIMLISTLY</sequence>
<evidence type="ECO:0000313" key="2">
    <source>
        <dbReference type="EMBL" id="JAE14771.1"/>
    </source>
</evidence>
<name>A0A0A9FWU0_ARUDO</name>